<evidence type="ECO:0000256" key="9">
    <source>
        <dbReference type="ARBA" id="ARBA00022806"/>
    </source>
</evidence>
<evidence type="ECO:0000259" key="21">
    <source>
        <dbReference type="PROSITE" id="PS50821"/>
    </source>
</evidence>
<keyword evidence="11" id="KW-0067">ATP-binding</keyword>
<dbReference type="CDD" id="cd18034">
    <property type="entry name" value="DEXHc_dicer"/>
    <property type="match status" value="1"/>
</dbReference>
<comment type="function">
    <text evidence="16">Dicer-like endonuclease involved in cleaving double-stranded RNA in the RNA interference (RNAi) pathway. Produces 21 to 25 bp dsRNAs (siRNAs) which target the selective destruction of homologous RNAs leading to sequence-specific suppression of gene expression, called post-transcriptional gene silencing (PTGS). Part of a broad host defense response against viral infection and transposons.</text>
</comment>
<dbReference type="PROSITE" id="PS51194">
    <property type="entry name" value="HELICASE_CTER"/>
    <property type="match status" value="1"/>
</dbReference>
<organism evidence="25 26">
    <name type="scientific">Penicillium capsulatum</name>
    <dbReference type="NCBI Taxonomy" id="69766"/>
    <lineage>
        <taxon>Eukaryota</taxon>
        <taxon>Fungi</taxon>
        <taxon>Dikarya</taxon>
        <taxon>Ascomycota</taxon>
        <taxon>Pezizomycotina</taxon>
        <taxon>Eurotiomycetes</taxon>
        <taxon>Eurotiomycetidae</taxon>
        <taxon>Eurotiales</taxon>
        <taxon>Aspergillaceae</taxon>
        <taxon>Penicillium</taxon>
    </lineage>
</organism>
<evidence type="ECO:0000313" key="25">
    <source>
        <dbReference type="EMBL" id="KAJ5152375.1"/>
    </source>
</evidence>
<keyword evidence="13 18" id="KW-0694">RNA-binding</keyword>
<name>A0A9W9LFP5_9EURO</name>
<dbReference type="Gene3D" id="3.40.50.300">
    <property type="entry name" value="P-loop containing nucleotide triphosphate hydrolases"/>
    <property type="match status" value="2"/>
</dbReference>
<comment type="cofactor">
    <cofactor evidence="2">
        <name>Mg(2+)</name>
        <dbReference type="ChEBI" id="CHEBI:18420"/>
    </cofactor>
</comment>
<evidence type="ECO:0000256" key="19">
    <source>
        <dbReference type="SAM" id="MobiDB-lite"/>
    </source>
</evidence>
<dbReference type="InterPro" id="IPR005034">
    <property type="entry name" value="Dicer_dimerisation"/>
</dbReference>
<keyword evidence="15" id="KW-0464">Manganese</keyword>
<dbReference type="GO" id="GO:0005634">
    <property type="term" value="C:nucleus"/>
    <property type="evidence" value="ECO:0007669"/>
    <property type="project" value="TreeGrafter"/>
</dbReference>
<dbReference type="InterPro" id="IPR011545">
    <property type="entry name" value="DEAD/DEAH_box_helicase_dom"/>
</dbReference>
<comment type="similarity">
    <text evidence="17 18">Belongs to the helicase family. Dicer subfamily.</text>
</comment>
<dbReference type="Proteomes" id="UP001146351">
    <property type="component" value="Unassembled WGS sequence"/>
</dbReference>
<evidence type="ECO:0000256" key="13">
    <source>
        <dbReference type="ARBA" id="ARBA00022884"/>
    </source>
</evidence>
<dbReference type="SMART" id="SM00487">
    <property type="entry name" value="DEXDc"/>
    <property type="match status" value="1"/>
</dbReference>
<dbReference type="PROSITE" id="PS51192">
    <property type="entry name" value="HELICASE_ATP_BIND_1"/>
    <property type="match status" value="1"/>
</dbReference>
<dbReference type="GO" id="GO:0003723">
    <property type="term" value="F:RNA binding"/>
    <property type="evidence" value="ECO:0007669"/>
    <property type="project" value="UniProtKB-UniRule"/>
</dbReference>
<dbReference type="EMBL" id="JAPQKO010000008">
    <property type="protein sequence ID" value="KAJ5152375.1"/>
    <property type="molecule type" value="Genomic_DNA"/>
</dbReference>
<feature type="domain" description="RNase III" evidence="20">
    <location>
        <begin position="1212"/>
        <end position="1341"/>
    </location>
</feature>
<keyword evidence="5" id="KW-0479">Metal-binding</keyword>
<keyword evidence="12" id="KW-0460">Magnesium</keyword>
<keyword evidence="4" id="KW-0930">Antiviral protein</keyword>
<dbReference type="GO" id="GO:0005737">
    <property type="term" value="C:cytoplasm"/>
    <property type="evidence" value="ECO:0007669"/>
    <property type="project" value="TreeGrafter"/>
</dbReference>
<dbReference type="GO" id="GO:0005524">
    <property type="term" value="F:ATP binding"/>
    <property type="evidence" value="ECO:0007669"/>
    <property type="project" value="UniProtKB-KW"/>
</dbReference>
<keyword evidence="14" id="KW-0051">Antiviral defense</keyword>
<dbReference type="InterPro" id="IPR000999">
    <property type="entry name" value="RNase_III_dom"/>
</dbReference>
<keyword evidence="10" id="KW-0862">Zinc</keyword>
<feature type="domain" description="Dicer dsRNA-binding fold" evidence="24">
    <location>
        <begin position="609"/>
        <end position="699"/>
    </location>
</feature>
<evidence type="ECO:0000259" key="24">
    <source>
        <dbReference type="PROSITE" id="PS51327"/>
    </source>
</evidence>
<feature type="domain" description="PAZ" evidence="21">
    <location>
        <begin position="850"/>
        <end position="978"/>
    </location>
</feature>
<keyword evidence="8" id="KW-0378">Hydrolase</keyword>
<evidence type="ECO:0000256" key="4">
    <source>
        <dbReference type="ARBA" id="ARBA00022721"/>
    </source>
</evidence>
<feature type="region of interest" description="Disordered" evidence="19">
    <location>
        <begin position="1"/>
        <end position="27"/>
    </location>
</feature>
<dbReference type="FunFam" id="3.40.50.300:FF:001988">
    <property type="entry name" value="Dicer-like protein 1"/>
    <property type="match status" value="1"/>
</dbReference>
<dbReference type="Gene3D" id="3.30.160.380">
    <property type="entry name" value="Dicer dimerisation domain"/>
    <property type="match status" value="1"/>
</dbReference>
<evidence type="ECO:0000256" key="6">
    <source>
        <dbReference type="ARBA" id="ARBA00022737"/>
    </source>
</evidence>
<dbReference type="SMART" id="SM00490">
    <property type="entry name" value="HELICc"/>
    <property type="match status" value="1"/>
</dbReference>
<dbReference type="InterPro" id="IPR038248">
    <property type="entry name" value="Dicer_dimer_sf"/>
</dbReference>
<dbReference type="OrthoDB" id="416741at2759"/>
<evidence type="ECO:0000256" key="18">
    <source>
        <dbReference type="PROSITE-ProRule" id="PRU00657"/>
    </source>
</evidence>
<dbReference type="GO" id="GO:0051607">
    <property type="term" value="P:defense response to virus"/>
    <property type="evidence" value="ECO:0007669"/>
    <property type="project" value="UniProtKB-KW"/>
</dbReference>
<dbReference type="InterPro" id="IPR014001">
    <property type="entry name" value="Helicase_ATP-bd"/>
</dbReference>
<evidence type="ECO:0000256" key="2">
    <source>
        <dbReference type="ARBA" id="ARBA00001946"/>
    </source>
</evidence>
<dbReference type="SUPFAM" id="SSF52540">
    <property type="entry name" value="P-loop containing nucleoside triphosphate hydrolases"/>
    <property type="match status" value="1"/>
</dbReference>
<evidence type="ECO:0000313" key="26">
    <source>
        <dbReference type="Proteomes" id="UP001146351"/>
    </source>
</evidence>
<comment type="cofactor">
    <cofactor evidence="1">
        <name>Mn(2+)</name>
        <dbReference type="ChEBI" id="CHEBI:29035"/>
    </cofactor>
</comment>
<evidence type="ECO:0000256" key="11">
    <source>
        <dbReference type="ARBA" id="ARBA00022840"/>
    </source>
</evidence>
<evidence type="ECO:0000256" key="14">
    <source>
        <dbReference type="ARBA" id="ARBA00023118"/>
    </source>
</evidence>
<reference evidence="25" key="1">
    <citation type="submission" date="2022-11" db="EMBL/GenBank/DDBJ databases">
        <authorList>
            <person name="Petersen C."/>
        </authorList>
    </citation>
    <scope>NUCLEOTIDE SEQUENCE</scope>
    <source>
        <strain evidence="25">IBT 21917</strain>
    </source>
</reference>
<dbReference type="GO" id="GO:0030422">
    <property type="term" value="P:siRNA processing"/>
    <property type="evidence" value="ECO:0007669"/>
    <property type="project" value="TreeGrafter"/>
</dbReference>
<dbReference type="InterPro" id="IPR003100">
    <property type="entry name" value="PAZ_dom"/>
</dbReference>
<feature type="domain" description="Helicase C-terminal" evidence="23">
    <location>
        <begin position="418"/>
        <end position="577"/>
    </location>
</feature>
<keyword evidence="26" id="KW-1185">Reference proteome</keyword>
<dbReference type="InterPro" id="IPR027417">
    <property type="entry name" value="P-loop_NTPase"/>
</dbReference>
<evidence type="ECO:0000256" key="8">
    <source>
        <dbReference type="ARBA" id="ARBA00022801"/>
    </source>
</evidence>
<dbReference type="GO" id="GO:0046872">
    <property type="term" value="F:metal ion binding"/>
    <property type="evidence" value="ECO:0007669"/>
    <property type="project" value="UniProtKB-KW"/>
</dbReference>
<dbReference type="InterPro" id="IPR001650">
    <property type="entry name" value="Helicase_C-like"/>
</dbReference>
<dbReference type="Pfam" id="PF03368">
    <property type="entry name" value="Dicer_dimer"/>
    <property type="match status" value="1"/>
</dbReference>
<keyword evidence="6" id="KW-0677">Repeat</keyword>
<dbReference type="CDD" id="cd18802">
    <property type="entry name" value="SF2_C_dicer"/>
    <property type="match status" value="1"/>
</dbReference>
<dbReference type="Pfam" id="PF24995">
    <property type="entry name" value="DSRM_2"/>
    <property type="match status" value="1"/>
</dbReference>
<evidence type="ECO:0000256" key="7">
    <source>
        <dbReference type="ARBA" id="ARBA00022741"/>
    </source>
</evidence>
<dbReference type="SUPFAM" id="SSF69065">
    <property type="entry name" value="RNase III domain-like"/>
    <property type="match status" value="2"/>
</dbReference>
<comment type="caution">
    <text evidence="25">The sequence shown here is derived from an EMBL/GenBank/DDBJ whole genome shotgun (WGS) entry which is preliminary data.</text>
</comment>
<dbReference type="Pfam" id="PF00270">
    <property type="entry name" value="DEAD"/>
    <property type="match status" value="1"/>
</dbReference>
<evidence type="ECO:0000256" key="15">
    <source>
        <dbReference type="ARBA" id="ARBA00023211"/>
    </source>
</evidence>
<evidence type="ECO:0000259" key="20">
    <source>
        <dbReference type="PROSITE" id="PS50142"/>
    </source>
</evidence>
<dbReference type="InterPro" id="IPR056755">
    <property type="entry name" value="DSRM_2"/>
</dbReference>
<dbReference type="PROSITE" id="PS50142">
    <property type="entry name" value="RNASE_3_2"/>
    <property type="match status" value="2"/>
</dbReference>
<protein>
    <recommendedName>
        <fullName evidence="3">Dicer-like protein 1</fullName>
    </recommendedName>
</protein>
<accession>A0A9W9LFP5</accession>
<dbReference type="GO" id="GO:0004386">
    <property type="term" value="F:helicase activity"/>
    <property type="evidence" value="ECO:0007669"/>
    <property type="project" value="UniProtKB-KW"/>
</dbReference>
<evidence type="ECO:0000256" key="10">
    <source>
        <dbReference type="ARBA" id="ARBA00022833"/>
    </source>
</evidence>
<dbReference type="PROSITE" id="PS00517">
    <property type="entry name" value="RNASE_3_1"/>
    <property type="match status" value="2"/>
</dbReference>
<keyword evidence="7" id="KW-0547">Nucleotide-binding</keyword>
<feature type="domain" description="Helicase ATP-binding" evidence="22">
    <location>
        <begin position="94"/>
        <end position="275"/>
    </location>
</feature>
<dbReference type="Pfam" id="PF00271">
    <property type="entry name" value="Helicase_C"/>
    <property type="match status" value="1"/>
</dbReference>
<evidence type="ECO:0000256" key="3">
    <source>
        <dbReference type="ARBA" id="ARBA00020797"/>
    </source>
</evidence>
<evidence type="ECO:0000256" key="16">
    <source>
        <dbReference type="ARBA" id="ARBA00025403"/>
    </source>
</evidence>
<evidence type="ECO:0000256" key="17">
    <source>
        <dbReference type="ARBA" id="ARBA00035116"/>
    </source>
</evidence>
<evidence type="ECO:0000256" key="12">
    <source>
        <dbReference type="ARBA" id="ARBA00022842"/>
    </source>
</evidence>
<proteinExistence type="inferred from homology"/>
<gene>
    <name evidence="25" type="ORF">N7492_010670</name>
</gene>
<feature type="domain" description="RNase III" evidence="20">
    <location>
        <begin position="1008"/>
        <end position="1161"/>
    </location>
</feature>
<sequence>MTSPRDYYLPDISDAESHSEDEQTPSLPHLSLTRRVQNAQFEALLSQHALEDSANIEKVGRTHAPDADLSIGSLVAKQDVSAGNLDPRAYQLELFERAKAQNIIAVLDTGSGKTLIAVLLLRHILQAELIDRAKGKAPRTAFFLVASVTLVFQQTAFLRNNLDQEVGSIFGAVGPDLWDQKTWDDQFQKNMVIVCTAEILNQCLLNAFIKMRQINLLIFDEAHHTKKEHPYARIMRESYIKVPPSQRPKIFGMTASPIDANADITEAALQLETLLYCQIATTARPALVRQVVHRPTEETWEYGKLEAPFKTELYHKLRENFGDIKALDPIFRFAWHASSELGRWCADQVWAQALADEVIPKLEGIVGREEKGGLEYTQNVRKDIDRVKEARRIVDASIIKHPRESGQLSSKAEMLISILTHHFGDDKERKCIVFTERRHTAKTLLRLCEELNIPNLRPGVLVGVRKSDLTGTATFRNQFLVMMKFRQGEINCLFATSVAEEGLDIPDCNLVVRFNLFDTLIQYMQSRGRARHANSTYVSMTERGNADHRRRLQDVRRAEMYMENFCHTLPQNRLLLGENHDLDSVFHKGDGKRVYTIPSTGAKLTYRHAVDILSRYANSLQYRNEVLAEVNYVFMATDQSFSCEVLLPEKSPIRGVIGGLAAKKAIAKQSAAFDTCLLLRKNNLLDDHFRSVYHKRLPAMRNAKLAIISKKTNQYSMLCKPSFWAKQLGGLPVALYGMVIEFRPSEPLARNHEKLVLLARGQLPTFPSFPLFLEHDIETTIQTVSLDTSFSVTSEELSHLSNFTVSVFHDIFHKTFNTEPEKFPYWLAPAKPTVQIPSSTTSLKEVIDWDTLLFVRENRGLKWSTGMSAESLLNKFLYDEWDGRKRYFPLAVDNDLKASDPPPSYVPRRKWMENILNYTLSLSKNSRPKFLDNSDWTQPVYEAQCICLRRNFLDRTTAAERSENTRSVICPQPLTISPIPVATVTSCLAFPAIISRIESYLIVMEGCQSLGLNIDTVHALEAFTKDSDNTDDHRSLQIHVQRGMGKNYERLEFLGDSFLKMATSISLFCQRPDDDEYDYHVQRMCLICNKNMFNTAVGLELYQYIRSRGFSRHAWYPPGLQLLHRRNYVRHLATEGTHALGEKTIADVCEALIGASLLTQGKENRFDMAIQAVTIFVKSENHSAKCWADYRSSYTKPGYQIKLADGAEIDLANKIFERLNYRFKYPRLLRSAFTHPSYPSAWAKVPCYQRLEFLGDALLDMACIEYLFHRFPDKDPQWLTEHKIKMAMVSNKFLGALAVKLGFHRHLQHFSAPIQSSMTHYAEDLQTALEASEGAMDYWLGSKDSPKATYIAAIFVDSDFDYSVVEDFFVTHVKPFFVDMSLYDTFASRHPTTHLHTQMTSVYYCTNYCLKAGELPVADGEKPSVLAAVMIHGKPVAKAVASSGRYAKIKASERALEALDSLLPTDFRLKFGCDCQPSDAEDSKMDIGTAA</sequence>
<dbReference type="GO" id="GO:0004525">
    <property type="term" value="F:ribonuclease III activity"/>
    <property type="evidence" value="ECO:0007669"/>
    <property type="project" value="InterPro"/>
</dbReference>
<dbReference type="InterPro" id="IPR036389">
    <property type="entry name" value="RNase_III_sf"/>
</dbReference>
<evidence type="ECO:0000259" key="22">
    <source>
        <dbReference type="PROSITE" id="PS51192"/>
    </source>
</evidence>
<dbReference type="PROSITE" id="PS50821">
    <property type="entry name" value="PAZ"/>
    <property type="match status" value="1"/>
</dbReference>
<dbReference type="Gene3D" id="1.10.1520.10">
    <property type="entry name" value="Ribonuclease III domain"/>
    <property type="match status" value="2"/>
</dbReference>
<evidence type="ECO:0000256" key="5">
    <source>
        <dbReference type="ARBA" id="ARBA00022723"/>
    </source>
</evidence>
<dbReference type="PANTHER" id="PTHR14950">
    <property type="entry name" value="DICER-RELATED"/>
    <property type="match status" value="1"/>
</dbReference>
<dbReference type="PROSITE" id="PS51327">
    <property type="entry name" value="DICER_DSRBF"/>
    <property type="match status" value="1"/>
</dbReference>
<dbReference type="GO" id="GO:0050688">
    <property type="term" value="P:regulation of defense response to virus"/>
    <property type="evidence" value="ECO:0007669"/>
    <property type="project" value="UniProtKB-KW"/>
</dbReference>
<evidence type="ECO:0000256" key="1">
    <source>
        <dbReference type="ARBA" id="ARBA00001936"/>
    </source>
</evidence>
<dbReference type="SMART" id="SM00535">
    <property type="entry name" value="RIBOc"/>
    <property type="match status" value="2"/>
</dbReference>
<keyword evidence="9" id="KW-0347">Helicase</keyword>
<dbReference type="CDD" id="cd00593">
    <property type="entry name" value="RIBOc"/>
    <property type="match status" value="2"/>
</dbReference>
<dbReference type="PANTHER" id="PTHR14950:SF62">
    <property type="entry name" value="DICER-LIKE PROTEIN 1"/>
    <property type="match status" value="1"/>
</dbReference>
<dbReference type="Pfam" id="PF00636">
    <property type="entry name" value="Ribonuclease_3"/>
    <property type="match status" value="2"/>
</dbReference>
<reference evidence="25" key="2">
    <citation type="journal article" date="2023" name="IMA Fungus">
        <title>Comparative genomic study of the Penicillium genus elucidates a diverse pangenome and 15 lateral gene transfer events.</title>
        <authorList>
            <person name="Petersen C."/>
            <person name="Sorensen T."/>
            <person name="Nielsen M.R."/>
            <person name="Sondergaard T.E."/>
            <person name="Sorensen J.L."/>
            <person name="Fitzpatrick D.A."/>
            <person name="Frisvad J.C."/>
            <person name="Nielsen K.L."/>
        </authorList>
    </citation>
    <scope>NUCLEOTIDE SEQUENCE</scope>
    <source>
        <strain evidence="25">IBT 21917</strain>
    </source>
</reference>
<evidence type="ECO:0000259" key="23">
    <source>
        <dbReference type="PROSITE" id="PS51194"/>
    </source>
</evidence>
<dbReference type="FunFam" id="1.10.1520.10:FF:000015">
    <property type="entry name" value="Dicer-like protein 1"/>
    <property type="match status" value="1"/>
</dbReference>